<evidence type="ECO:0000256" key="1">
    <source>
        <dbReference type="SAM" id="Phobius"/>
    </source>
</evidence>
<gene>
    <name evidence="2" type="ORF">HNR46_002491</name>
</gene>
<evidence type="ECO:0000313" key="3">
    <source>
        <dbReference type="Proteomes" id="UP000557717"/>
    </source>
</evidence>
<dbReference type="RefSeq" id="WP_184019122.1">
    <property type="nucleotide sequence ID" value="NZ_JACHFD010000011.1"/>
</dbReference>
<accession>A0A840VC56</accession>
<reference evidence="2 3" key="1">
    <citation type="submission" date="2020-08" db="EMBL/GenBank/DDBJ databases">
        <title>Genomic Encyclopedia of Type Strains, Phase IV (KMG-IV): sequencing the most valuable type-strain genomes for metagenomic binning, comparative biology and taxonomic classification.</title>
        <authorList>
            <person name="Goeker M."/>
        </authorList>
    </citation>
    <scope>NUCLEOTIDE SEQUENCE [LARGE SCALE GENOMIC DNA]</scope>
    <source>
        <strain evidence="2 3">YC6886</strain>
    </source>
</reference>
<feature type="transmembrane region" description="Helical" evidence="1">
    <location>
        <begin position="12"/>
        <end position="36"/>
    </location>
</feature>
<keyword evidence="2" id="KW-0645">Protease</keyword>
<keyword evidence="1" id="KW-0812">Transmembrane</keyword>
<protein>
    <submittedName>
        <fullName evidence="2">Zn-dependent protease with chaperone function</fullName>
    </submittedName>
</protein>
<name>A0A840VC56_9BACT</name>
<feature type="transmembrane region" description="Helical" evidence="1">
    <location>
        <begin position="48"/>
        <end position="68"/>
    </location>
</feature>
<sequence length="76" mass="8606">MNASSSMEGAPIFLVVILLLVGVVGWGLWLWSLIHCIRNRYLSDQNRLIGIVLIVALSLLGSLVYLFLPRERELQR</sequence>
<dbReference type="GO" id="GO:0006508">
    <property type="term" value="P:proteolysis"/>
    <property type="evidence" value="ECO:0007669"/>
    <property type="project" value="UniProtKB-KW"/>
</dbReference>
<dbReference type="EMBL" id="JACHFD010000011">
    <property type="protein sequence ID" value="MBB5352248.1"/>
    <property type="molecule type" value="Genomic_DNA"/>
</dbReference>
<keyword evidence="1" id="KW-0472">Membrane</keyword>
<keyword evidence="2" id="KW-0378">Hydrolase</keyword>
<dbReference type="AlphaFoldDB" id="A0A840VC56"/>
<organism evidence="2 3">
    <name type="scientific">Haloferula luteola</name>
    <dbReference type="NCBI Taxonomy" id="595692"/>
    <lineage>
        <taxon>Bacteria</taxon>
        <taxon>Pseudomonadati</taxon>
        <taxon>Verrucomicrobiota</taxon>
        <taxon>Verrucomicrobiia</taxon>
        <taxon>Verrucomicrobiales</taxon>
        <taxon>Verrucomicrobiaceae</taxon>
        <taxon>Haloferula</taxon>
    </lineage>
</organism>
<proteinExistence type="predicted"/>
<evidence type="ECO:0000313" key="2">
    <source>
        <dbReference type="EMBL" id="MBB5352248.1"/>
    </source>
</evidence>
<keyword evidence="3" id="KW-1185">Reference proteome</keyword>
<keyword evidence="1" id="KW-1133">Transmembrane helix</keyword>
<comment type="caution">
    <text evidence="2">The sequence shown here is derived from an EMBL/GenBank/DDBJ whole genome shotgun (WGS) entry which is preliminary data.</text>
</comment>
<dbReference type="GO" id="GO:0008233">
    <property type="term" value="F:peptidase activity"/>
    <property type="evidence" value="ECO:0007669"/>
    <property type="project" value="UniProtKB-KW"/>
</dbReference>
<dbReference type="Proteomes" id="UP000557717">
    <property type="component" value="Unassembled WGS sequence"/>
</dbReference>